<evidence type="ECO:0000313" key="1">
    <source>
        <dbReference type="EMBL" id="KIJ11065.1"/>
    </source>
</evidence>
<organism evidence="1 2">
    <name type="scientific">Paxillus involutus ATCC 200175</name>
    <dbReference type="NCBI Taxonomy" id="664439"/>
    <lineage>
        <taxon>Eukaryota</taxon>
        <taxon>Fungi</taxon>
        <taxon>Dikarya</taxon>
        <taxon>Basidiomycota</taxon>
        <taxon>Agaricomycotina</taxon>
        <taxon>Agaricomycetes</taxon>
        <taxon>Agaricomycetidae</taxon>
        <taxon>Boletales</taxon>
        <taxon>Paxilineae</taxon>
        <taxon>Paxillaceae</taxon>
        <taxon>Paxillus</taxon>
    </lineage>
</organism>
<evidence type="ECO:0000313" key="2">
    <source>
        <dbReference type="Proteomes" id="UP000053647"/>
    </source>
</evidence>
<feature type="non-terminal residue" evidence="1">
    <location>
        <position position="167"/>
    </location>
</feature>
<gene>
    <name evidence="1" type="ORF">PAXINDRAFT_44725</name>
</gene>
<dbReference type="HOGENOM" id="CLU_067870_0_0_1"/>
<reference evidence="2" key="2">
    <citation type="submission" date="2015-01" db="EMBL/GenBank/DDBJ databases">
        <title>Evolutionary Origins and Diversification of the Mycorrhizal Mutualists.</title>
        <authorList>
            <consortium name="DOE Joint Genome Institute"/>
            <consortium name="Mycorrhizal Genomics Consortium"/>
            <person name="Kohler A."/>
            <person name="Kuo A."/>
            <person name="Nagy L.G."/>
            <person name="Floudas D."/>
            <person name="Copeland A."/>
            <person name="Barry K.W."/>
            <person name="Cichocki N."/>
            <person name="Veneault-Fourrey C."/>
            <person name="LaButti K."/>
            <person name="Lindquist E.A."/>
            <person name="Lipzen A."/>
            <person name="Lundell T."/>
            <person name="Morin E."/>
            <person name="Murat C."/>
            <person name="Riley R."/>
            <person name="Ohm R."/>
            <person name="Sun H."/>
            <person name="Tunlid A."/>
            <person name="Henrissat B."/>
            <person name="Grigoriev I.V."/>
            <person name="Hibbett D.S."/>
            <person name="Martin F."/>
        </authorList>
    </citation>
    <scope>NUCLEOTIDE SEQUENCE [LARGE SCALE GENOMIC DNA]</scope>
    <source>
        <strain evidence="2">ATCC 200175</strain>
    </source>
</reference>
<sequence length="167" mass="18253">QAAQLKAWLVCNNCPPTIKECEALFHKAFAPKGDLGLDQGDISLESQDPSHTQPSATPVDLLVYARSSTHVGNSLITYHPGGDTSLLAVPGCIKYIFGSNGKIFFAVQHQNAASGIDPFHHYPHFPAQVYSTTVSSILEEVKLAWVLSHYMQWQFAPGYIVVLTLSQ</sequence>
<dbReference type="EMBL" id="KN819388">
    <property type="protein sequence ID" value="KIJ11065.1"/>
    <property type="molecule type" value="Genomic_DNA"/>
</dbReference>
<proteinExistence type="predicted"/>
<accession>A0A0C9T5S4</accession>
<dbReference type="Proteomes" id="UP000053647">
    <property type="component" value="Unassembled WGS sequence"/>
</dbReference>
<keyword evidence="2" id="KW-1185">Reference proteome</keyword>
<protein>
    <submittedName>
        <fullName evidence="1">Uncharacterized protein</fullName>
    </submittedName>
</protein>
<feature type="non-terminal residue" evidence="1">
    <location>
        <position position="1"/>
    </location>
</feature>
<dbReference type="OrthoDB" id="3247418at2759"/>
<dbReference type="AlphaFoldDB" id="A0A0C9T5S4"/>
<name>A0A0C9T5S4_PAXIN</name>
<reference evidence="1 2" key="1">
    <citation type="submission" date="2014-06" db="EMBL/GenBank/DDBJ databases">
        <authorList>
            <consortium name="DOE Joint Genome Institute"/>
            <person name="Kuo A."/>
            <person name="Kohler A."/>
            <person name="Nagy L.G."/>
            <person name="Floudas D."/>
            <person name="Copeland A."/>
            <person name="Barry K.W."/>
            <person name="Cichocki N."/>
            <person name="Veneault-Fourrey C."/>
            <person name="LaButti K."/>
            <person name="Lindquist E.A."/>
            <person name="Lipzen A."/>
            <person name="Lundell T."/>
            <person name="Morin E."/>
            <person name="Murat C."/>
            <person name="Sun H."/>
            <person name="Tunlid A."/>
            <person name="Henrissat B."/>
            <person name="Grigoriev I.V."/>
            <person name="Hibbett D.S."/>
            <person name="Martin F."/>
            <person name="Nordberg H.P."/>
            <person name="Cantor M.N."/>
            <person name="Hua S.X."/>
        </authorList>
    </citation>
    <scope>NUCLEOTIDE SEQUENCE [LARGE SCALE GENOMIC DNA]</scope>
    <source>
        <strain evidence="1 2">ATCC 200175</strain>
    </source>
</reference>